<name>A0A386KSD7_9CAUD</name>
<organism evidence="2 3">
    <name type="scientific">Microbacterium phage ValentiniPuff</name>
    <dbReference type="NCBI Taxonomy" id="2315705"/>
    <lineage>
        <taxon>Viruses</taxon>
        <taxon>Duplodnaviria</taxon>
        <taxon>Heunggongvirae</taxon>
        <taxon>Uroviricota</taxon>
        <taxon>Caudoviricetes</taxon>
        <taxon>Valentinivirus</taxon>
        <taxon>Valentinivirus valentinipuff</taxon>
    </lineage>
</organism>
<accession>A0A386KSD7</accession>
<dbReference type="Proteomes" id="UP000281993">
    <property type="component" value="Segment"/>
</dbReference>
<feature type="region of interest" description="Disordered" evidence="1">
    <location>
        <begin position="1"/>
        <end position="35"/>
    </location>
</feature>
<evidence type="ECO:0000313" key="3">
    <source>
        <dbReference type="Proteomes" id="UP000281993"/>
    </source>
</evidence>
<reference evidence="2 3" key="1">
    <citation type="submission" date="2018-08" db="EMBL/GenBank/DDBJ databases">
        <authorList>
            <person name="Preder H."/>
            <person name="Servin-Meza L.A."/>
            <person name="Bonilla J.A."/>
            <person name="Klyczek K."/>
            <person name="Garlena R.A."/>
            <person name="Russell D.A."/>
            <person name="Pope W.H."/>
            <person name="Jacobs-Sera D."/>
            <person name="Hatfull G.F."/>
        </authorList>
    </citation>
    <scope>NUCLEOTIDE SEQUENCE [LARGE SCALE GENOMIC DNA]</scope>
</reference>
<gene>
    <name evidence="2" type="primary">54</name>
    <name evidence="2" type="ORF">SEA_VALENTINIPUFF_54</name>
</gene>
<sequence>MRGPGVSADRGRSARAYRDGGTRGAPMPGQSPQRRMVDINVIETSGVDHPAHGREGWLVKKSASAGRVAALDRLLKGTAMPATKESLIEEVTKSALPDAQKEFLTKAIDLSPDVDAAAKLWQSLRAKQEAGDPEIPTVAEVEDPAAAPAAPAAPVVAAAPAAPADPNDVFKSVSDPAERAALEKALEENPALAKAMAGLSKQATEAMEKAAAEEAIRLDGEAVAKAKVDFAHLAIDHDPVAKSLRQLELIAPTHAAVVRDALTKAEGQLDAADVFKEIGHSRPGDPAVARGESVAMTKAAKIAEGYLAAGTAPNKAAAMAKAFADNPELYAEHEAEGTR</sequence>
<evidence type="ECO:0000313" key="2">
    <source>
        <dbReference type="EMBL" id="AYD87411.1"/>
    </source>
</evidence>
<feature type="compositionally biased region" description="Basic and acidic residues" evidence="1">
    <location>
        <begin position="9"/>
        <end position="21"/>
    </location>
</feature>
<dbReference type="EMBL" id="MH825712">
    <property type="protein sequence ID" value="AYD87411.1"/>
    <property type="molecule type" value="Genomic_DNA"/>
</dbReference>
<evidence type="ECO:0000256" key="1">
    <source>
        <dbReference type="SAM" id="MobiDB-lite"/>
    </source>
</evidence>
<keyword evidence="3" id="KW-1185">Reference proteome</keyword>
<protein>
    <submittedName>
        <fullName evidence="2">Uncharacterized protein</fullName>
    </submittedName>
</protein>
<proteinExistence type="predicted"/>